<proteinExistence type="predicted"/>
<dbReference type="OrthoDB" id="3263050at2759"/>
<dbReference type="HOGENOM" id="CLU_011151_1_0_1"/>
<dbReference type="EMBL" id="KN822984">
    <property type="protein sequence ID" value="KIO29305.1"/>
    <property type="molecule type" value="Genomic_DNA"/>
</dbReference>
<evidence type="ECO:0000313" key="2">
    <source>
        <dbReference type="EMBL" id="KIO29305.1"/>
    </source>
</evidence>
<dbReference type="Proteomes" id="UP000054248">
    <property type="component" value="Unassembled WGS sequence"/>
</dbReference>
<reference evidence="2 3" key="1">
    <citation type="submission" date="2014-04" db="EMBL/GenBank/DDBJ databases">
        <authorList>
            <consortium name="DOE Joint Genome Institute"/>
            <person name="Kuo A."/>
            <person name="Girlanda M."/>
            <person name="Perotto S."/>
            <person name="Kohler A."/>
            <person name="Nagy L.G."/>
            <person name="Floudas D."/>
            <person name="Copeland A."/>
            <person name="Barry K.W."/>
            <person name="Cichocki N."/>
            <person name="Veneault-Fourrey C."/>
            <person name="LaButti K."/>
            <person name="Lindquist E.A."/>
            <person name="Lipzen A."/>
            <person name="Lundell T."/>
            <person name="Morin E."/>
            <person name="Murat C."/>
            <person name="Sun H."/>
            <person name="Tunlid A."/>
            <person name="Henrissat B."/>
            <person name="Grigoriev I.V."/>
            <person name="Hibbett D.S."/>
            <person name="Martin F."/>
            <person name="Nordberg H.P."/>
            <person name="Cantor M.N."/>
            <person name="Hua S.X."/>
        </authorList>
    </citation>
    <scope>NUCLEOTIDE SEQUENCE [LARGE SCALE GENOMIC DNA]</scope>
    <source>
        <strain evidence="2 3">MUT 4182</strain>
    </source>
</reference>
<evidence type="ECO:0008006" key="4">
    <source>
        <dbReference type="Google" id="ProtNLM"/>
    </source>
</evidence>
<feature type="region of interest" description="Disordered" evidence="1">
    <location>
        <begin position="422"/>
        <end position="446"/>
    </location>
</feature>
<organism evidence="2 3">
    <name type="scientific">Tulasnella calospora MUT 4182</name>
    <dbReference type="NCBI Taxonomy" id="1051891"/>
    <lineage>
        <taxon>Eukaryota</taxon>
        <taxon>Fungi</taxon>
        <taxon>Dikarya</taxon>
        <taxon>Basidiomycota</taxon>
        <taxon>Agaricomycotina</taxon>
        <taxon>Agaricomycetes</taxon>
        <taxon>Cantharellales</taxon>
        <taxon>Tulasnellaceae</taxon>
        <taxon>Tulasnella</taxon>
    </lineage>
</organism>
<dbReference type="AlphaFoldDB" id="A0A0C3QE02"/>
<evidence type="ECO:0000313" key="3">
    <source>
        <dbReference type="Proteomes" id="UP000054248"/>
    </source>
</evidence>
<protein>
    <recommendedName>
        <fullName evidence="4">F-box domain-containing protein</fullName>
    </recommendedName>
</protein>
<feature type="compositionally biased region" description="Basic residues" evidence="1">
    <location>
        <begin position="430"/>
        <end position="441"/>
    </location>
</feature>
<name>A0A0C3QE02_9AGAM</name>
<sequence length="587" mass="65716">MSPTSLDALPTDLLTLIAVDLAAQHPRGPPASVYTNLLSTSRPIRATSSPHLSSLVFQVQFDVQAVKRRLHGRVTPTALDQELQRRWKSLKRIRWAASAGPSVWGNRYDLASIVEDMWVAYLCLIENDGKNWEQLVGWAMLPAYIQAYAQWDLVPASNGDELPEEKEVRSLGLWLLWFLSDQRNTLREVDRYPHLRKLFIAFSFASYAYANAHHPWYVFAPPSLVHPTDSEPGSANLDDLLPIRPRPLTPRPRVQDASSTFQSYMSSPLRIAPPLASEAALHLFFARIFPYPATASVNLGASSSASEAGDPVNPLWDSTRHDAEWARLTASWSASPASIRSMPAAGFAYVPGSLTGIFEGTFVLPDLDTFRKVSAGNVAPMPTYDGAFIPPHTQAWRLEEHHCPASSRDQPHPNEAALMAWNRSASNDPRRKKATSTRPFRHGPALRAHLPENLKLERIPDGLLVTVAEETVLYRTWQPSFNSDSAVEPDDDSDEYIEIIVTGEAIEPLQGLQMPTMMHPGSSLRGTIRRKDGLITMWVVPRDTQSGQWLYIGHLTDGGSTWIGRWRSLQEDARSLVWEGLFRMQRR</sequence>
<evidence type="ECO:0000256" key="1">
    <source>
        <dbReference type="SAM" id="MobiDB-lite"/>
    </source>
</evidence>
<gene>
    <name evidence="2" type="ORF">M407DRAFT_21529</name>
</gene>
<accession>A0A0C3QE02</accession>
<reference evidence="3" key="2">
    <citation type="submission" date="2015-01" db="EMBL/GenBank/DDBJ databases">
        <title>Evolutionary Origins and Diversification of the Mycorrhizal Mutualists.</title>
        <authorList>
            <consortium name="DOE Joint Genome Institute"/>
            <consortium name="Mycorrhizal Genomics Consortium"/>
            <person name="Kohler A."/>
            <person name="Kuo A."/>
            <person name="Nagy L.G."/>
            <person name="Floudas D."/>
            <person name="Copeland A."/>
            <person name="Barry K.W."/>
            <person name="Cichocki N."/>
            <person name="Veneault-Fourrey C."/>
            <person name="LaButti K."/>
            <person name="Lindquist E.A."/>
            <person name="Lipzen A."/>
            <person name="Lundell T."/>
            <person name="Morin E."/>
            <person name="Murat C."/>
            <person name="Riley R."/>
            <person name="Ohm R."/>
            <person name="Sun H."/>
            <person name="Tunlid A."/>
            <person name="Henrissat B."/>
            <person name="Grigoriev I.V."/>
            <person name="Hibbett D.S."/>
            <person name="Martin F."/>
        </authorList>
    </citation>
    <scope>NUCLEOTIDE SEQUENCE [LARGE SCALE GENOMIC DNA]</scope>
    <source>
        <strain evidence="3">MUT 4182</strain>
    </source>
</reference>
<keyword evidence="3" id="KW-1185">Reference proteome</keyword>